<protein>
    <recommendedName>
        <fullName evidence="3">YceG-like family protein</fullName>
    </recommendedName>
</protein>
<sequence length="152" mass="16842">MLRKSLLGIGILLIIFSLLLIANGGLNEQDDDSQANSAAITKKATVIKKARQLGMEFPDKLSDEEIKTQLKSRGLKSVKLLDYNKDIIIEIKKGTTANKVVDKLYQAEIIEEKTALSELIEKLGVSNMILAGKYKFKDNTPIEKVLLKIIGN</sequence>
<dbReference type="Proteomes" id="UP000190625">
    <property type="component" value="Unassembled WGS sequence"/>
</dbReference>
<dbReference type="STRING" id="142842.SAMN02745118_01445"/>
<dbReference type="AlphaFoldDB" id="A0A1T4MDL6"/>
<gene>
    <name evidence="1" type="ORF">SAMN02745118_01445</name>
</gene>
<evidence type="ECO:0000313" key="2">
    <source>
        <dbReference type="Proteomes" id="UP000190625"/>
    </source>
</evidence>
<accession>A0A1T4MDL6</accession>
<keyword evidence="2" id="KW-1185">Reference proteome</keyword>
<evidence type="ECO:0008006" key="3">
    <source>
        <dbReference type="Google" id="ProtNLM"/>
    </source>
</evidence>
<name>A0A1T4MDL6_9FIRM</name>
<dbReference type="EMBL" id="FUWM01000010">
    <property type="protein sequence ID" value="SJZ64834.1"/>
    <property type="molecule type" value="Genomic_DNA"/>
</dbReference>
<evidence type="ECO:0000313" key="1">
    <source>
        <dbReference type="EMBL" id="SJZ64834.1"/>
    </source>
</evidence>
<organism evidence="1 2">
    <name type="scientific">Selenihalanaerobacter shriftii</name>
    <dbReference type="NCBI Taxonomy" id="142842"/>
    <lineage>
        <taxon>Bacteria</taxon>
        <taxon>Bacillati</taxon>
        <taxon>Bacillota</taxon>
        <taxon>Clostridia</taxon>
        <taxon>Halanaerobiales</taxon>
        <taxon>Halobacteroidaceae</taxon>
        <taxon>Selenihalanaerobacter</taxon>
    </lineage>
</organism>
<dbReference type="Gene3D" id="3.30.1490.480">
    <property type="entry name" value="Endolytic murein transglycosylase"/>
    <property type="match status" value="1"/>
</dbReference>
<proteinExistence type="predicted"/>
<dbReference type="RefSeq" id="WP_078809919.1">
    <property type="nucleotide sequence ID" value="NZ_FUWM01000010.1"/>
</dbReference>
<reference evidence="2" key="1">
    <citation type="submission" date="2017-02" db="EMBL/GenBank/DDBJ databases">
        <authorList>
            <person name="Varghese N."/>
            <person name="Submissions S."/>
        </authorList>
    </citation>
    <scope>NUCLEOTIDE SEQUENCE [LARGE SCALE GENOMIC DNA]</scope>
    <source>
        <strain evidence="2">ATCC BAA-73</strain>
    </source>
</reference>